<evidence type="ECO:0000313" key="4">
    <source>
        <dbReference type="Proteomes" id="UP000321629"/>
    </source>
</evidence>
<comment type="caution">
    <text evidence="3">The sequence shown here is derived from an EMBL/GenBank/DDBJ whole genome shotgun (WGS) entry which is preliminary data.</text>
</comment>
<feature type="transmembrane region" description="Helical" evidence="1">
    <location>
        <begin position="5"/>
        <end position="22"/>
    </location>
</feature>
<dbReference type="InterPro" id="IPR055342">
    <property type="entry name" value="MreC_beta-barrel_core"/>
</dbReference>
<dbReference type="Gene3D" id="2.40.10.350">
    <property type="entry name" value="Rod shape-determining protein MreC, domain 2"/>
    <property type="match status" value="1"/>
</dbReference>
<gene>
    <name evidence="3" type="primary">mreC</name>
    <name evidence="3" type="ORF">FPD38_05365</name>
</gene>
<keyword evidence="1" id="KW-0812">Transmembrane</keyword>
<dbReference type="PANTHER" id="PTHR34138:SF1">
    <property type="entry name" value="CELL SHAPE-DETERMINING PROTEIN MREC"/>
    <property type="match status" value="1"/>
</dbReference>
<dbReference type="InterPro" id="IPR042175">
    <property type="entry name" value="Cell/Rod_MreC_2"/>
</dbReference>
<accession>A0A5C7DT23</accession>
<sequence>MKSKILSVLILSFLVFISFYYGDVIKRNVLNLNTVAVDKFSQSIAFVKHKFDEHFNQAQEIKNLRERNLELEKNNIYMKNFANELNNILSDKNSSFYYPNVSLVKAVSYVQISDYNKVWLDILDYKGKIKGLIYNGYTAGIVIEKNGKALALLQGDEECTFSVYIGKDQAPGIAHGRNDYVLVKFIPKWLEIKINDKVYTSGLDEIFFSGVPVGEVFKVEEEGAYQNAYVKPYAQIKVPSYFYMVENF</sequence>
<evidence type="ECO:0000256" key="1">
    <source>
        <dbReference type="SAM" id="Phobius"/>
    </source>
</evidence>
<dbReference type="GO" id="GO:0008360">
    <property type="term" value="P:regulation of cell shape"/>
    <property type="evidence" value="ECO:0007669"/>
    <property type="project" value="InterPro"/>
</dbReference>
<proteinExistence type="predicted"/>
<keyword evidence="1" id="KW-1133">Transmembrane helix</keyword>
<evidence type="ECO:0000313" key="3">
    <source>
        <dbReference type="EMBL" id="TXE87616.1"/>
    </source>
</evidence>
<keyword evidence="1" id="KW-0472">Membrane</keyword>
<dbReference type="AlphaFoldDB" id="A0A5C7DT23"/>
<evidence type="ECO:0000259" key="2">
    <source>
        <dbReference type="Pfam" id="PF04085"/>
    </source>
</evidence>
<dbReference type="GO" id="GO:0005886">
    <property type="term" value="C:plasma membrane"/>
    <property type="evidence" value="ECO:0007669"/>
    <property type="project" value="TreeGrafter"/>
</dbReference>
<dbReference type="EMBL" id="VOWJ01000028">
    <property type="protein sequence ID" value="TXE87616.1"/>
    <property type="molecule type" value="Genomic_DNA"/>
</dbReference>
<protein>
    <submittedName>
        <fullName evidence="3">Rod shape-determining protein MreC</fullName>
    </submittedName>
</protein>
<dbReference type="PANTHER" id="PTHR34138">
    <property type="entry name" value="CELL SHAPE-DETERMINING PROTEIN MREC"/>
    <property type="match status" value="1"/>
</dbReference>
<dbReference type="InterPro" id="IPR007221">
    <property type="entry name" value="MreC"/>
</dbReference>
<feature type="domain" description="Rod shape-determining protein MreC beta-barrel core" evidence="2">
    <location>
        <begin position="149"/>
        <end position="244"/>
    </location>
</feature>
<dbReference type="Proteomes" id="UP000321629">
    <property type="component" value="Unassembled WGS sequence"/>
</dbReference>
<reference evidence="3 4" key="1">
    <citation type="submission" date="2019-07" db="EMBL/GenBank/DDBJ databases">
        <title>Rapid identification of Enteric Bacteria from Whole Genome Sequences (WGS) using Average Nucleotide Identity (ANI).</title>
        <authorList>
            <person name="Lane C."/>
        </authorList>
    </citation>
    <scope>NUCLEOTIDE SEQUENCE [LARGE SCALE GENOMIC DNA]</scope>
    <source>
        <strain evidence="3 4">2016D-0084</strain>
    </source>
</reference>
<name>A0A5C7DT23_9BACT</name>
<dbReference type="Pfam" id="PF04085">
    <property type="entry name" value="MreC"/>
    <property type="match status" value="1"/>
</dbReference>
<organism evidence="3 4">
    <name type="scientific">Campylobacter volucris</name>
    <dbReference type="NCBI Taxonomy" id="1031542"/>
    <lineage>
        <taxon>Bacteria</taxon>
        <taxon>Pseudomonadati</taxon>
        <taxon>Campylobacterota</taxon>
        <taxon>Epsilonproteobacteria</taxon>
        <taxon>Campylobacterales</taxon>
        <taxon>Campylobacteraceae</taxon>
        <taxon>Campylobacter</taxon>
    </lineage>
</organism>
<dbReference type="RefSeq" id="WP_147555712.1">
    <property type="nucleotide sequence ID" value="NZ_VOWJ01000028.1"/>
</dbReference>
<dbReference type="NCBIfam" id="NF010507">
    <property type="entry name" value="PRK13922.10-6"/>
    <property type="match status" value="1"/>
</dbReference>